<name>A0ABW7HY06_9ACTN</name>
<feature type="region of interest" description="Disordered" evidence="1">
    <location>
        <begin position="63"/>
        <end position="85"/>
    </location>
</feature>
<accession>A0ABW7HY06</accession>
<feature type="transmembrane region" description="Helical" evidence="2">
    <location>
        <begin position="12"/>
        <end position="34"/>
    </location>
</feature>
<keyword evidence="4" id="KW-1185">Reference proteome</keyword>
<evidence type="ECO:0008006" key="5">
    <source>
        <dbReference type="Google" id="ProtNLM"/>
    </source>
</evidence>
<reference evidence="3 4" key="1">
    <citation type="submission" date="2024-10" db="EMBL/GenBank/DDBJ databases">
        <authorList>
            <person name="Cho J.-C."/>
        </authorList>
    </citation>
    <scope>NUCLEOTIDE SEQUENCE [LARGE SCALE GENOMIC DNA]</scope>
    <source>
        <strain evidence="3 4">KCTC29696</strain>
    </source>
</reference>
<keyword evidence="2" id="KW-0812">Transmembrane</keyword>
<gene>
    <name evidence="3" type="ORF">ACG5V6_21585</name>
</gene>
<sequence>MKSGETPFKGYLVYRLATFVLLLAALSAGVFFYWGEGEESAKEEDFCGGLLGSASVLPLSANPQGEYEHASEDPDIPLKGGGGEGGEEVRQISRCSVWQADGDVADIEAFTAWGTGPYMSEPISPSWYTEASPIGSGLTGWTEDRRAEVWLPESCSKKFGTGDVPVQVQLEIDDSVVGRWSADEMRQRMAKVLMSYAKSLAQRADCDTRKFSLTQEVPGDSSFRPVADGSQCGISGFMAFKSDAHADGSKQRVAGNMRDNWSCSLVHESESGDFLLLPSFAVTGDERTVSRYEESHSTEYGNFRVEKMKCDERDRLAIMSYGYMDEKLSSDRDKASFDYTRENILPKDLLYEEFIGAVKSELGCSS</sequence>
<evidence type="ECO:0000256" key="1">
    <source>
        <dbReference type="SAM" id="MobiDB-lite"/>
    </source>
</evidence>
<evidence type="ECO:0000313" key="3">
    <source>
        <dbReference type="EMBL" id="MFH0250793.1"/>
    </source>
</evidence>
<dbReference type="RefSeq" id="WP_279951998.1">
    <property type="nucleotide sequence ID" value="NZ_BAABEN010000020.1"/>
</dbReference>
<evidence type="ECO:0000256" key="2">
    <source>
        <dbReference type="SAM" id="Phobius"/>
    </source>
</evidence>
<keyword evidence="2" id="KW-0472">Membrane</keyword>
<dbReference type="EMBL" id="JBIHMK010000098">
    <property type="protein sequence ID" value="MFH0250793.1"/>
    <property type="molecule type" value="Genomic_DNA"/>
</dbReference>
<keyword evidence="2" id="KW-1133">Transmembrane helix</keyword>
<comment type="caution">
    <text evidence="3">The sequence shown here is derived from an EMBL/GenBank/DDBJ whole genome shotgun (WGS) entry which is preliminary data.</text>
</comment>
<organism evidence="3 4">
    <name type="scientific">Streptomyces chitinivorans</name>
    <dbReference type="NCBI Taxonomy" id="1257027"/>
    <lineage>
        <taxon>Bacteria</taxon>
        <taxon>Bacillati</taxon>
        <taxon>Actinomycetota</taxon>
        <taxon>Actinomycetes</taxon>
        <taxon>Kitasatosporales</taxon>
        <taxon>Streptomycetaceae</taxon>
        <taxon>Streptomyces</taxon>
    </lineage>
</organism>
<proteinExistence type="predicted"/>
<dbReference type="Proteomes" id="UP001607069">
    <property type="component" value="Unassembled WGS sequence"/>
</dbReference>
<protein>
    <recommendedName>
        <fullName evidence="5">DUF3558 domain-containing protein</fullName>
    </recommendedName>
</protein>
<evidence type="ECO:0000313" key="4">
    <source>
        <dbReference type="Proteomes" id="UP001607069"/>
    </source>
</evidence>